<feature type="domain" description="N-acetyltransferase" evidence="1">
    <location>
        <begin position="18"/>
        <end position="180"/>
    </location>
</feature>
<dbReference type="STRING" id="692370.A6F68_00639"/>
<keyword evidence="2" id="KW-0808">Transferase</keyword>
<dbReference type="PANTHER" id="PTHR43792:SF16">
    <property type="entry name" value="N-ACETYLTRANSFERASE DOMAIN-CONTAINING PROTEIN"/>
    <property type="match status" value="1"/>
</dbReference>
<evidence type="ECO:0000259" key="1">
    <source>
        <dbReference type="PROSITE" id="PS51186"/>
    </source>
</evidence>
<dbReference type="Gene3D" id="3.40.630.30">
    <property type="match status" value="1"/>
</dbReference>
<dbReference type="EMBL" id="CP016591">
    <property type="protein sequence ID" value="ANY19170.1"/>
    <property type="molecule type" value="Genomic_DNA"/>
</dbReference>
<keyword evidence="3" id="KW-1185">Reference proteome</keyword>
<dbReference type="GO" id="GO:0016747">
    <property type="term" value="F:acyltransferase activity, transferring groups other than amino-acyl groups"/>
    <property type="evidence" value="ECO:0007669"/>
    <property type="project" value="InterPro"/>
</dbReference>
<evidence type="ECO:0000313" key="2">
    <source>
        <dbReference type="EMBL" id="ANY19170.1"/>
    </source>
</evidence>
<dbReference type="RefSeq" id="WP_232308187.1">
    <property type="nucleotide sequence ID" value="NZ_CP016591.1"/>
</dbReference>
<accession>A0A1B2AAI0</accession>
<reference evidence="2 3" key="1">
    <citation type="submission" date="2016-07" db="EMBL/GenBank/DDBJ databases">
        <title>Complete genome sequence of Altererythrobacter dongtanensis KCTC 22672, a type strain with esterase isolated from tidal flat.</title>
        <authorList>
            <person name="Cheng H."/>
            <person name="Wu Y.-H."/>
            <person name="Zhou P."/>
            <person name="Huo Y.-Y."/>
            <person name="Wang C.-S."/>
            <person name="Xu X.-W."/>
        </authorList>
    </citation>
    <scope>NUCLEOTIDE SEQUENCE [LARGE SCALE GENOMIC DNA]</scope>
    <source>
        <strain evidence="2 3">KCTC 22672</strain>
    </source>
</reference>
<dbReference type="PANTHER" id="PTHR43792">
    <property type="entry name" value="GNAT FAMILY, PUTATIVE (AFU_ORTHOLOGUE AFUA_3G00765)-RELATED-RELATED"/>
    <property type="match status" value="1"/>
</dbReference>
<dbReference type="InterPro" id="IPR051531">
    <property type="entry name" value="N-acetyltransferase"/>
</dbReference>
<dbReference type="PROSITE" id="PS51186">
    <property type="entry name" value="GNAT"/>
    <property type="match status" value="1"/>
</dbReference>
<dbReference type="InterPro" id="IPR016181">
    <property type="entry name" value="Acyl_CoA_acyltransferase"/>
</dbReference>
<evidence type="ECO:0000313" key="3">
    <source>
        <dbReference type="Proteomes" id="UP000092932"/>
    </source>
</evidence>
<dbReference type="AlphaFoldDB" id="A0A1B2AAI0"/>
<organism evidence="2 3">
    <name type="scientific">Tsuneonella dongtanensis</name>
    <dbReference type="NCBI Taxonomy" id="692370"/>
    <lineage>
        <taxon>Bacteria</taxon>
        <taxon>Pseudomonadati</taxon>
        <taxon>Pseudomonadota</taxon>
        <taxon>Alphaproteobacteria</taxon>
        <taxon>Sphingomonadales</taxon>
        <taxon>Erythrobacteraceae</taxon>
        <taxon>Tsuneonella</taxon>
    </lineage>
</organism>
<dbReference type="KEGG" id="ado:A6F68_00639"/>
<proteinExistence type="predicted"/>
<dbReference type="Pfam" id="PF13302">
    <property type="entry name" value="Acetyltransf_3"/>
    <property type="match status" value="1"/>
</dbReference>
<dbReference type="Proteomes" id="UP000092932">
    <property type="component" value="Chromosome"/>
</dbReference>
<protein>
    <submittedName>
        <fullName evidence="2">Acetyltransferase (GNAT) family protein</fullName>
    </submittedName>
</protein>
<gene>
    <name evidence="2" type="ORF">A6F68_00639</name>
</gene>
<sequence length="186" mass="20841">MSEPLLRDNAPLLTTERLELWRPQPGDEPQMFAIMQDPRTWRYFGATPSRVDHVTRFMRNAGSWQLHGYGSFMVRSRGEEPVVGNCGVFHTWRGLGEDFDDKPEAGWIVAADHAGKGYAREAMDAALAWFDATHGPREVVCIIHPDNAPSNKLAGRLGFEPTRLTELAPDNPVQVFSRVANSPVRT</sequence>
<dbReference type="SUPFAM" id="SSF55729">
    <property type="entry name" value="Acyl-CoA N-acyltransferases (Nat)"/>
    <property type="match status" value="1"/>
</dbReference>
<dbReference type="InterPro" id="IPR000182">
    <property type="entry name" value="GNAT_dom"/>
</dbReference>
<name>A0A1B2AAI0_9SPHN</name>